<proteinExistence type="predicted"/>
<feature type="compositionally biased region" description="Basic and acidic residues" evidence="1">
    <location>
        <begin position="31"/>
        <end position="49"/>
    </location>
</feature>
<name>A0A1B4Z174_ORYSI</name>
<evidence type="ECO:0000256" key="1">
    <source>
        <dbReference type="SAM" id="MobiDB-lite"/>
    </source>
</evidence>
<organism evidence="2">
    <name type="scientific">Oryza sativa subsp. indica</name>
    <name type="common">Rice</name>
    <dbReference type="NCBI Taxonomy" id="39946"/>
    <lineage>
        <taxon>Eukaryota</taxon>
        <taxon>Viridiplantae</taxon>
        <taxon>Streptophyta</taxon>
        <taxon>Embryophyta</taxon>
        <taxon>Tracheophyta</taxon>
        <taxon>Spermatophyta</taxon>
        <taxon>Magnoliopsida</taxon>
        <taxon>Liliopsida</taxon>
        <taxon>Poales</taxon>
        <taxon>Poaceae</taxon>
        <taxon>BOP clade</taxon>
        <taxon>Oryzoideae</taxon>
        <taxon>Oryzeae</taxon>
        <taxon>Oryzinae</taxon>
        <taxon>Oryza</taxon>
        <taxon>Oryza sativa</taxon>
    </lineage>
</organism>
<sequence length="74" mass="8831">MRDVNTAERGHKARTNIRDTKTKIRRIRNSRSGDKESCENNHFPMNREHARSKRIMINMEFLRMSTVNYPLQKG</sequence>
<evidence type="ECO:0000313" key="2">
    <source>
        <dbReference type="EMBL" id="BAV53223.1"/>
    </source>
</evidence>
<accession>A0A1B4Z174</accession>
<feature type="region of interest" description="Disordered" evidence="1">
    <location>
        <begin position="30"/>
        <end position="49"/>
    </location>
</feature>
<dbReference type="AlphaFoldDB" id="A0A1B4Z174"/>
<protein>
    <submittedName>
        <fullName evidence="2">Uncharacterized protein</fullName>
    </submittedName>
</protein>
<geneLocation type="mitochondrion" evidence="2"/>
<dbReference type="EMBL" id="AP017386">
    <property type="protein sequence ID" value="BAV53223.1"/>
    <property type="molecule type" value="Genomic_DNA"/>
</dbReference>
<gene>
    <name evidence="2" type="primary">orf74</name>
</gene>
<feature type="region of interest" description="Disordered" evidence="1">
    <location>
        <begin position="1"/>
        <end position="20"/>
    </location>
</feature>
<keyword evidence="2" id="KW-0496">Mitochondrion</keyword>
<reference evidence="2" key="1">
    <citation type="journal article" date="2016" name="PLoS ONE">
        <title>Whole Mitochondrial Genome Sequencing and Re-Examination of a Cytoplasmic Male Sterility-Associated Gene in Boro-Taichung-Type Cytoplasmic Male Sterile Rice.</title>
        <authorList>
            <person name="Kazama T."/>
            <person name="Toriyama K."/>
        </authorList>
    </citation>
    <scope>NUCLEOTIDE SEQUENCE</scope>
    <source>
        <strain evidence="2">BT-CMS</strain>
    </source>
</reference>